<organism evidence="2 3">
    <name type="scientific">Polynucleobacter kasalickyi</name>
    <dbReference type="NCBI Taxonomy" id="1938817"/>
    <lineage>
        <taxon>Bacteria</taxon>
        <taxon>Pseudomonadati</taxon>
        <taxon>Pseudomonadota</taxon>
        <taxon>Betaproteobacteria</taxon>
        <taxon>Burkholderiales</taxon>
        <taxon>Burkholderiaceae</taxon>
        <taxon>Polynucleobacter</taxon>
    </lineage>
</organism>
<dbReference type="Pfam" id="PF02190">
    <property type="entry name" value="LON_substr_bdg"/>
    <property type="match status" value="1"/>
</dbReference>
<proteinExistence type="predicted"/>
<name>A0A1W2C2J7_9BURK</name>
<dbReference type="SMART" id="SM00464">
    <property type="entry name" value="LON"/>
    <property type="match status" value="1"/>
</dbReference>
<feature type="domain" description="Lon N-terminal" evidence="1">
    <location>
        <begin position="8"/>
        <end position="207"/>
    </location>
</feature>
<dbReference type="OrthoDB" id="8558970at2"/>
<dbReference type="RefSeq" id="WP_084285684.1">
    <property type="nucleotide sequence ID" value="NZ_FWXJ01000018.1"/>
</dbReference>
<keyword evidence="3" id="KW-1185">Reference proteome</keyword>
<dbReference type="AlphaFoldDB" id="A0A1W2C2J7"/>
<dbReference type="SUPFAM" id="SSF88697">
    <property type="entry name" value="PUA domain-like"/>
    <property type="match status" value="1"/>
</dbReference>
<reference evidence="2 3" key="1">
    <citation type="submission" date="2017-04" db="EMBL/GenBank/DDBJ databases">
        <authorList>
            <person name="Afonso C.L."/>
            <person name="Miller P.J."/>
            <person name="Scott M.A."/>
            <person name="Spackman E."/>
            <person name="Goraichik I."/>
            <person name="Dimitrov K.M."/>
            <person name="Suarez D.L."/>
            <person name="Swayne D.E."/>
        </authorList>
    </citation>
    <scope>NUCLEOTIDE SEQUENCE [LARGE SCALE GENOMIC DNA]</scope>
    <source>
        <strain evidence="2 3">VK13</strain>
    </source>
</reference>
<dbReference type="PROSITE" id="PS51787">
    <property type="entry name" value="LON_N"/>
    <property type="match status" value="1"/>
</dbReference>
<dbReference type="EMBL" id="FWXJ01000018">
    <property type="protein sequence ID" value="SMC79244.1"/>
    <property type="molecule type" value="Genomic_DNA"/>
</dbReference>
<evidence type="ECO:0000313" key="3">
    <source>
        <dbReference type="Proteomes" id="UP000192708"/>
    </source>
</evidence>
<dbReference type="PANTHER" id="PTHR46732">
    <property type="entry name" value="ATP-DEPENDENT PROTEASE LA (LON) DOMAIN PROTEIN"/>
    <property type="match status" value="1"/>
</dbReference>
<dbReference type="Proteomes" id="UP000192708">
    <property type="component" value="Unassembled WGS sequence"/>
</dbReference>
<dbReference type="InterPro" id="IPR003111">
    <property type="entry name" value="Lon_prtase_N"/>
</dbReference>
<accession>A0A1W2C2J7</accession>
<sequence length="214" mass="24335">MANFNDPLRKIPLFPLETVLFPDGIIALKIFETRYLDMIKQCMRENTEFGVVSIIKGQETNNEGLSTTFSQIGTLAQIKDFDPIQPALFITKSLGTKRFKLLQSQQESNGLWVGEVELLDSDPLMPIPEEHLKMSKLLDEIISVLKSEDLLSESSIKEPFRIDDCGWVSNRFAELLPISLAQKTHLLAQTNPRIRLDLITEIIEDDDLKNLIVH</sequence>
<dbReference type="STRING" id="1938817.SAMN06296008_11816"/>
<dbReference type="PANTHER" id="PTHR46732:SF8">
    <property type="entry name" value="ATP-DEPENDENT PROTEASE LA (LON) DOMAIN PROTEIN"/>
    <property type="match status" value="1"/>
</dbReference>
<dbReference type="Gene3D" id="2.30.130.40">
    <property type="entry name" value="LON domain-like"/>
    <property type="match status" value="1"/>
</dbReference>
<gene>
    <name evidence="2" type="ORF">SAMN06296008_11816</name>
</gene>
<dbReference type="InterPro" id="IPR015947">
    <property type="entry name" value="PUA-like_sf"/>
</dbReference>
<dbReference type="Gene3D" id="1.10.4060.10">
    <property type="entry name" value="BPP1347 like domain"/>
    <property type="match status" value="1"/>
</dbReference>
<dbReference type="InterPro" id="IPR046336">
    <property type="entry name" value="Lon_prtase_N_sf"/>
</dbReference>
<evidence type="ECO:0000259" key="1">
    <source>
        <dbReference type="PROSITE" id="PS51787"/>
    </source>
</evidence>
<evidence type="ECO:0000313" key="2">
    <source>
        <dbReference type="EMBL" id="SMC79244.1"/>
    </source>
</evidence>
<protein>
    <recommendedName>
        <fullName evidence="1">Lon N-terminal domain-containing protein</fullName>
    </recommendedName>
</protein>